<sequence>MKEEYDALMKNGTWSLVPRASNTDVVDGSRYTGIDFHETFSLVVSATIRVVLSLAVTNNWPLHQLDVHNAFLYGNIKERVYMKQPLALLIRNDQNILDNSTAFSNLVIYRQVVGSLQYVTLSRPDIAFAVNEVCQYMHAPTKNHWSTVKWILRYPRGMLICHSSGTTLQASTDVIWKGNHNTSLEAVSDADYAGDSDDRRSTGRFAIYILCNNPLLHVIVRLQSFN</sequence>
<proteinExistence type="predicted"/>
<dbReference type="InterPro" id="IPR013103">
    <property type="entry name" value="RVT_2"/>
</dbReference>
<organism evidence="2">
    <name type="scientific">Tanacetum cinerariifolium</name>
    <name type="common">Dalmatian daisy</name>
    <name type="synonym">Chrysanthemum cinerariifolium</name>
    <dbReference type="NCBI Taxonomy" id="118510"/>
    <lineage>
        <taxon>Eukaryota</taxon>
        <taxon>Viridiplantae</taxon>
        <taxon>Streptophyta</taxon>
        <taxon>Embryophyta</taxon>
        <taxon>Tracheophyta</taxon>
        <taxon>Spermatophyta</taxon>
        <taxon>Magnoliopsida</taxon>
        <taxon>eudicotyledons</taxon>
        <taxon>Gunneridae</taxon>
        <taxon>Pentapetalae</taxon>
        <taxon>asterids</taxon>
        <taxon>campanulids</taxon>
        <taxon>Asterales</taxon>
        <taxon>Asteraceae</taxon>
        <taxon>Asteroideae</taxon>
        <taxon>Anthemideae</taxon>
        <taxon>Anthemidinae</taxon>
        <taxon>Tanacetum</taxon>
    </lineage>
</organism>
<name>A0A6L2KVL7_TANCI</name>
<evidence type="ECO:0000313" key="2">
    <source>
        <dbReference type="EMBL" id="GEU53478.1"/>
    </source>
</evidence>
<dbReference type="EMBL" id="BKCJ010003180">
    <property type="protein sequence ID" value="GEU53478.1"/>
    <property type="molecule type" value="Genomic_DNA"/>
</dbReference>
<dbReference type="PANTHER" id="PTHR11439:SF450">
    <property type="entry name" value="REVERSE TRANSCRIPTASE TY1_COPIA-TYPE DOMAIN-CONTAINING PROTEIN"/>
    <property type="match status" value="1"/>
</dbReference>
<dbReference type="AlphaFoldDB" id="A0A6L2KVL7"/>
<dbReference type="PANTHER" id="PTHR11439">
    <property type="entry name" value="GAG-POL-RELATED RETROTRANSPOSON"/>
    <property type="match status" value="1"/>
</dbReference>
<reference evidence="2" key="1">
    <citation type="journal article" date="2019" name="Sci. Rep.">
        <title>Draft genome of Tanacetum cinerariifolium, the natural source of mosquito coil.</title>
        <authorList>
            <person name="Yamashiro T."/>
            <person name="Shiraishi A."/>
            <person name="Satake H."/>
            <person name="Nakayama K."/>
        </authorList>
    </citation>
    <scope>NUCLEOTIDE SEQUENCE</scope>
</reference>
<dbReference type="Pfam" id="PF07727">
    <property type="entry name" value="RVT_2"/>
    <property type="match status" value="1"/>
</dbReference>
<protein>
    <recommendedName>
        <fullName evidence="1">Reverse transcriptase Ty1/copia-type domain-containing protein</fullName>
    </recommendedName>
</protein>
<comment type="caution">
    <text evidence="2">The sequence shown here is derived from an EMBL/GenBank/DDBJ whole genome shotgun (WGS) entry which is preliminary data.</text>
</comment>
<gene>
    <name evidence="2" type="ORF">Tci_025456</name>
</gene>
<feature type="domain" description="Reverse transcriptase Ty1/copia-type" evidence="1">
    <location>
        <begin position="29"/>
        <end position="95"/>
    </location>
</feature>
<evidence type="ECO:0000259" key="1">
    <source>
        <dbReference type="Pfam" id="PF07727"/>
    </source>
</evidence>
<accession>A0A6L2KVL7</accession>